<name>A0A7J7HBD5_CAMSI</name>
<evidence type="ECO:0000313" key="2">
    <source>
        <dbReference type="Proteomes" id="UP000593564"/>
    </source>
</evidence>
<proteinExistence type="predicted"/>
<dbReference type="Proteomes" id="UP000593564">
    <property type="component" value="Unassembled WGS sequence"/>
</dbReference>
<comment type="caution">
    <text evidence="1">The sequence shown here is derived from an EMBL/GenBank/DDBJ whole genome shotgun (WGS) entry which is preliminary data.</text>
</comment>
<reference evidence="1 2" key="2">
    <citation type="submission" date="2020-07" db="EMBL/GenBank/DDBJ databases">
        <title>Genome assembly of wild tea tree DASZ reveals pedigree and selection history of tea varieties.</title>
        <authorList>
            <person name="Zhang W."/>
        </authorList>
    </citation>
    <scope>NUCLEOTIDE SEQUENCE [LARGE SCALE GENOMIC DNA]</scope>
    <source>
        <strain evidence="2">cv. G240</strain>
        <tissue evidence="1">Leaf</tissue>
    </source>
</reference>
<protein>
    <submittedName>
        <fullName evidence="1">Uncharacterized protein</fullName>
    </submittedName>
</protein>
<gene>
    <name evidence="1" type="ORF">HYC85_015095</name>
</gene>
<reference evidence="2" key="1">
    <citation type="journal article" date="2020" name="Nat. Commun.">
        <title>Genome assembly of wild tea tree DASZ reveals pedigree and selection history of tea varieties.</title>
        <authorList>
            <person name="Zhang W."/>
            <person name="Zhang Y."/>
            <person name="Qiu H."/>
            <person name="Guo Y."/>
            <person name="Wan H."/>
            <person name="Zhang X."/>
            <person name="Scossa F."/>
            <person name="Alseekh S."/>
            <person name="Zhang Q."/>
            <person name="Wang P."/>
            <person name="Xu L."/>
            <person name="Schmidt M.H."/>
            <person name="Jia X."/>
            <person name="Li D."/>
            <person name="Zhu A."/>
            <person name="Guo F."/>
            <person name="Chen W."/>
            <person name="Ni D."/>
            <person name="Usadel B."/>
            <person name="Fernie A.R."/>
            <person name="Wen W."/>
        </authorList>
    </citation>
    <scope>NUCLEOTIDE SEQUENCE [LARGE SCALE GENOMIC DNA]</scope>
    <source>
        <strain evidence="2">cv. G240</strain>
    </source>
</reference>
<keyword evidence="2" id="KW-1185">Reference proteome</keyword>
<sequence>MFFFWVGNFKDVGATYLHISKSRVFDFIEGRFARVFHLLQAVVSFYLYSYYKILKSGAILSNHPPLQLVSLVNPTLTTTTIVITTRKLHS</sequence>
<dbReference type="EMBL" id="JACBKZ010000006">
    <property type="protein sequence ID" value="KAF5949138.1"/>
    <property type="molecule type" value="Genomic_DNA"/>
</dbReference>
<dbReference type="AlphaFoldDB" id="A0A7J7HBD5"/>
<accession>A0A7J7HBD5</accession>
<evidence type="ECO:0000313" key="1">
    <source>
        <dbReference type="EMBL" id="KAF5949138.1"/>
    </source>
</evidence>
<organism evidence="1 2">
    <name type="scientific">Camellia sinensis</name>
    <name type="common">Tea plant</name>
    <name type="synonym">Thea sinensis</name>
    <dbReference type="NCBI Taxonomy" id="4442"/>
    <lineage>
        <taxon>Eukaryota</taxon>
        <taxon>Viridiplantae</taxon>
        <taxon>Streptophyta</taxon>
        <taxon>Embryophyta</taxon>
        <taxon>Tracheophyta</taxon>
        <taxon>Spermatophyta</taxon>
        <taxon>Magnoliopsida</taxon>
        <taxon>eudicotyledons</taxon>
        <taxon>Gunneridae</taxon>
        <taxon>Pentapetalae</taxon>
        <taxon>asterids</taxon>
        <taxon>Ericales</taxon>
        <taxon>Theaceae</taxon>
        <taxon>Camellia</taxon>
    </lineage>
</organism>